<evidence type="ECO:0000256" key="6">
    <source>
        <dbReference type="ARBA" id="ARBA00022729"/>
    </source>
</evidence>
<evidence type="ECO:0000256" key="8">
    <source>
        <dbReference type="ARBA" id="ARBA00023157"/>
    </source>
</evidence>
<keyword evidence="7" id="KW-0472">Membrane</keyword>
<dbReference type="GO" id="GO:0098552">
    <property type="term" value="C:side of membrane"/>
    <property type="evidence" value="ECO:0007669"/>
    <property type="project" value="UniProtKB-KW"/>
</dbReference>
<dbReference type="PANTHER" id="PTHR10624:SF8">
    <property type="entry name" value="LY6_PLAUR DOMAIN-CONTAINING PROTEIN 3"/>
    <property type="match status" value="1"/>
</dbReference>
<dbReference type="SUPFAM" id="SSF57302">
    <property type="entry name" value="Snake toxin-like"/>
    <property type="match status" value="3"/>
</dbReference>
<sequence length="278" mass="30834">MEETRATYGPMSETLKRGCTTPQHCQLYFAVRRGFVSRSIYCCSQDLCNAVPYNVTYTAKRNGLECYSCIGSLGECSGTDVPTAQCRGRENHCVEISRQWLPETGLVEPIIKGCGDYPKEERLLAYSIGSETSYVAIRICEGSKCNNNSFPEFLTREPNGLKCYSCLEEGNGECNIENLQLADCMGTMDQCMTVLDYTHNTRIRAGCANQEFCQDTTFYGALMPKLPISYMICCQSPFCNGQPGQGISSTRVLLSLLMVPLFIALNQQTVTSLQITSL</sequence>
<dbReference type="PANTHER" id="PTHR10624">
    <property type="entry name" value="UROKINASE PLASMINOGEN ACTIVATOR SURFACE RECEPTOR-RELATED"/>
    <property type="match status" value="1"/>
</dbReference>
<dbReference type="Gene3D" id="2.10.60.10">
    <property type="entry name" value="CD59"/>
    <property type="match status" value="2"/>
</dbReference>
<feature type="domain" description="UPAR/Ly6" evidence="11">
    <location>
        <begin position="161"/>
        <end position="254"/>
    </location>
</feature>
<dbReference type="Pfam" id="PF00087">
    <property type="entry name" value="Toxin_TOLIP"/>
    <property type="match status" value="1"/>
</dbReference>
<dbReference type="KEGG" id="pbi:103055370"/>
<evidence type="ECO:0000256" key="7">
    <source>
        <dbReference type="ARBA" id="ARBA00023136"/>
    </source>
</evidence>
<dbReference type="GO" id="GO:0005886">
    <property type="term" value="C:plasma membrane"/>
    <property type="evidence" value="ECO:0007669"/>
    <property type="project" value="UniProtKB-SubCell"/>
</dbReference>
<feature type="domain" description="UPAR/Ly6" evidence="11">
    <location>
        <begin position="64"/>
        <end position="160"/>
    </location>
</feature>
<dbReference type="Proteomes" id="UP000695026">
    <property type="component" value="Unplaced"/>
</dbReference>
<dbReference type="GeneID" id="103055370"/>
<organism evidence="12 13">
    <name type="scientific">Python bivittatus</name>
    <name type="common">Burmese python</name>
    <name type="synonym">Python molurus bivittatus</name>
    <dbReference type="NCBI Taxonomy" id="176946"/>
    <lineage>
        <taxon>Eukaryota</taxon>
        <taxon>Metazoa</taxon>
        <taxon>Chordata</taxon>
        <taxon>Craniata</taxon>
        <taxon>Vertebrata</taxon>
        <taxon>Euteleostomi</taxon>
        <taxon>Lepidosauria</taxon>
        <taxon>Squamata</taxon>
        <taxon>Bifurcata</taxon>
        <taxon>Unidentata</taxon>
        <taxon>Episquamata</taxon>
        <taxon>Toxicofera</taxon>
        <taxon>Serpentes</taxon>
        <taxon>Henophidia</taxon>
        <taxon>Pythonidae</taxon>
        <taxon>Python</taxon>
    </lineage>
</organism>
<evidence type="ECO:0000313" key="12">
    <source>
        <dbReference type="Proteomes" id="UP000695026"/>
    </source>
</evidence>
<dbReference type="SMART" id="SM00134">
    <property type="entry name" value="LU"/>
    <property type="match status" value="2"/>
</dbReference>
<dbReference type="InterPro" id="IPR016054">
    <property type="entry name" value="LY6_UPA_recep-like"/>
</dbReference>
<evidence type="ECO:0000256" key="10">
    <source>
        <dbReference type="ARBA" id="ARBA00023288"/>
    </source>
</evidence>
<protein>
    <submittedName>
        <fullName evidence="13">Urokinase plasminogen activator surface receptor-like</fullName>
    </submittedName>
</protein>
<keyword evidence="4" id="KW-0964">Secreted</keyword>
<dbReference type="InterPro" id="IPR018363">
    <property type="entry name" value="CD59_antigen_CS"/>
</dbReference>
<evidence type="ECO:0000259" key="11">
    <source>
        <dbReference type="SMART" id="SM00134"/>
    </source>
</evidence>
<dbReference type="OMA" id="RAGCANQ"/>
<keyword evidence="5" id="KW-0336">GPI-anchor</keyword>
<dbReference type="InterPro" id="IPR045860">
    <property type="entry name" value="Snake_toxin-like_sf"/>
</dbReference>
<keyword evidence="12" id="KW-1185">Reference proteome</keyword>
<keyword evidence="10" id="KW-0449">Lipoprotein</keyword>
<dbReference type="AlphaFoldDB" id="A0A9F5IZH9"/>
<evidence type="ECO:0000256" key="3">
    <source>
        <dbReference type="ARBA" id="ARBA00022475"/>
    </source>
</evidence>
<dbReference type="PROSITE" id="PS00983">
    <property type="entry name" value="LY6_UPAR"/>
    <property type="match status" value="1"/>
</dbReference>
<comment type="subcellular location">
    <subcellularLocation>
        <location evidence="1">Cell membrane</location>
        <topology evidence="1">Lipid-anchor</topology>
        <topology evidence="1">GPI-anchor</topology>
    </subcellularLocation>
    <subcellularLocation>
        <location evidence="2">Secreted</location>
    </subcellularLocation>
</comment>
<evidence type="ECO:0000313" key="13">
    <source>
        <dbReference type="RefSeq" id="XP_025021871.1"/>
    </source>
</evidence>
<dbReference type="Pfam" id="PF00021">
    <property type="entry name" value="UPAR_LY6"/>
    <property type="match status" value="2"/>
</dbReference>
<proteinExistence type="predicted"/>
<evidence type="ECO:0000256" key="2">
    <source>
        <dbReference type="ARBA" id="ARBA00004613"/>
    </source>
</evidence>
<dbReference type="GO" id="GO:0005576">
    <property type="term" value="C:extracellular region"/>
    <property type="evidence" value="ECO:0007669"/>
    <property type="project" value="UniProtKB-SubCell"/>
</dbReference>
<name>A0A9F5IZH9_PYTBI</name>
<evidence type="ECO:0000256" key="9">
    <source>
        <dbReference type="ARBA" id="ARBA00023180"/>
    </source>
</evidence>
<dbReference type="RefSeq" id="XP_025021871.1">
    <property type="nucleotide sequence ID" value="XM_025166103.1"/>
</dbReference>
<accession>A0A9F5IZH9</accession>
<dbReference type="InterPro" id="IPR035076">
    <property type="entry name" value="Toxin/TOLIP"/>
</dbReference>
<evidence type="ECO:0000256" key="1">
    <source>
        <dbReference type="ARBA" id="ARBA00004609"/>
    </source>
</evidence>
<reference evidence="13" key="1">
    <citation type="submission" date="2025-08" db="UniProtKB">
        <authorList>
            <consortium name="RefSeq"/>
        </authorList>
    </citation>
    <scope>IDENTIFICATION</scope>
    <source>
        <tissue evidence="13">Liver</tissue>
    </source>
</reference>
<keyword evidence="8" id="KW-1015">Disulfide bond</keyword>
<evidence type="ECO:0000256" key="5">
    <source>
        <dbReference type="ARBA" id="ARBA00022622"/>
    </source>
</evidence>
<dbReference type="OrthoDB" id="5945173at2759"/>
<keyword evidence="6" id="KW-0732">Signal</keyword>
<evidence type="ECO:0000256" key="4">
    <source>
        <dbReference type="ARBA" id="ARBA00022525"/>
    </source>
</evidence>
<keyword evidence="3" id="KW-1003">Cell membrane</keyword>
<keyword evidence="9" id="KW-0325">Glycoprotein</keyword>
<gene>
    <name evidence="13" type="primary">LOC103055370</name>
</gene>